<evidence type="ECO:0000256" key="1">
    <source>
        <dbReference type="ARBA" id="ARBA00004651"/>
    </source>
</evidence>
<evidence type="ECO:0000313" key="9">
    <source>
        <dbReference type="EMBL" id="ORA21709.1"/>
    </source>
</evidence>
<evidence type="ECO:0000256" key="6">
    <source>
        <dbReference type="ARBA" id="ARBA00023136"/>
    </source>
</evidence>
<protein>
    <submittedName>
        <fullName evidence="9">Type VII secretion integral membrane protein EccD</fullName>
    </submittedName>
</protein>
<feature type="transmembrane region" description="Helical" evidence="7">
    <location>
        <begin position="454"/>
        <end position="475"/>
    </location>
</feature>
<gene>
    <name evidence="9" type="ORF">BST12_11675</name>
</gene>
<name>A0A1W9ZVB1_MYCAN</name>
<feature type="transmembrane region" description="Helical" evidence="7">
    <location>
        <begin position="292"/>
        <end position="316"/>
    </location>
</feature>
<dbReference type="Proteomes" id="UP000192284">
    <property type="component" value="Unassembled WGS sequence"/>
</dbReference>
<feature type="transmembrane region" description="Helical" evidence="7">
    <location>
        <begin position="206"/>
        <end position="226"/>
    </location>
</feature>
<comment type="caution">
    <text evidence="9">The sequence shown here is derived from an EMBL/GenBank/DDBJ whole genome shotgun (WGS) entry which is preliminary data.</text>
</comment>
<proteinExistence type="inferred from homology"/>
<reference evidence="9 10" key="1">
    <citation type="submission" date="2017-02" db="EMBL/GenBank/DDBJ databases">
        <title>The new phylogeny of genus Mycobacterium.</title>
        <authorList>
            <person name="Tortoli E."/>
            <person name="Trovato A."/>
            <person name="Cirillo D.M."/>
        </authorList>
    </citation>
    <scope>NUCLEOTIDE SEQUENCE [LARGE SCALE GENOMIC DNA]</scope>
    <source>
        <strain evidence="9 10">DSM 45057</strain>
    </source>
</reference>
<dbReference type="RefSeq" id="WP_083113265.1">
    <property type="nucleotide sequence ID" value="NZ_JACKTS010000060.1"/>
</dbReference>
<comment type="subcellular location">
    <subcellularLocation>
        <location evidence="1">Cell membrane</location>
        <topology evidence="1">Multi-pass membrane protein</topology>
    </subcellularLocation>
</comment>
<dbReference type="InterPro" id="IPR006707">
    <property type="entry name" value="T7SS_EccD"/>
</dbReference>
<accession>A0A1W9ZVB1</accession>
<feature type="domain" description="EccD-like transmembrane" evidence="8">
    <location>
        <begin position="154"/>
        <end position="518"/>
    </location>
</feature>
<keyword evidence="10" id="KW-1185">Reference proteome</keyword>
<evidence type="ECO:0000256" key="3">
    <source>
        <dbReference type="ARBA" id="ARBA00022475"/>
    </source>
</evidence>
<evidence type="ECO:0000259" key="8">
    <source>
        <dbReference type="Pfam" id="PF19053"/>
    </source>
</evidence>
<evidence type="ECO:0000256" key="2">
    <source>
        <dbReference type="ARBA" id="ARBA00006162"/>
    </source>
</evidence>
<dbReference type="GO" id="GO:0005886">
    <property type="term" value="C:plasma membrane"/>
    <property type="evidence" value="ECO:0007669"/>
    <property type="project" value="UniProtKB-SubCell"/>
</dbReference>
<dbReference type="OrthoDB" id="4515685at2"/>
<comment type="similarity">
    <text evidence="2">Belongs to the EccD/Snm4 family.</text>
</comment>
<keyword evidence="5 7" id="KW-1133">Transmembrane helix</keyword>
<dbReference type="AlphaFoldDB" id="A0A1W9ZVB1"/>
<feature type="transmembrane region" description="Helical" evidence="7">
    <location>
        <begin position="265"/>
        <end position="286"/>
    </location>
</feature>
<feature type="transmembrane region" description="Helical" evidence="7">
    <location>
        <begin position="400"/>
        <end position="417"/>
    </location>
</feature>
<feature type="transmembrane region" description="Helical" evidence="7">
    <location>
        <begin position="151"/>
        <end position="173"/>
    </location>
</feature>
<dbReference type="PIRSF" id="PIRSF017804">
    <property type="entry name" value="Secretion_EccD1"/>
    <property type="match status" value="1"/>
</dbReference>
<dbReference type="InterPro" id="IPR024962">
    <property type="entry name" value="YukD-like"/>
</dbReference>
<feature type="transmembrane region" description="Helical" evidence="7">
    <location>
        <begin position="179"/>
        <end position="199"/>
    </location>
</feature>
<evidence type="ECO:0000256" key="7">
    <source>
        <dbReference type="SAM" id="Phobius"/>
    </source>
</evidence>
<organism evidence="9 10">
    <name type="scientific">Mycobacterium angelicum</name>
    <dbReference type="NCBI Taxonomy" id="470074"/>
    <lineage>
        <taxon>Bacteria</taxon>
        <taxon>Bacillati</taxon>
        <taxon>Actinomycetota</taxon>
        <taxon>Actinomycetes</taxon>
        <taxon>Mycobacteriales</taxon>
        <taxon>Mycobacteriaceae</taxon>
        <taxon>Mycobacterium</taxon>
    </lineage>
</organism>
<feature type="transmembrane region" description="Helical" evidence="7">
    <location>
        <begin position="238"/>
        <end position="258"/>
    </location>
</feature>
<feature type="transmembrane region" description="Helical" evidence="7">
    <location>
        <begin position="495"/>
        <end position="515"/>
    </location>
</feature>
<keyword evidence="4 7" id="KW-0812">Transmembrane</keyword>
<dbReference type="Pfam" id="PF19053">
    <property type="entry name" value="EccD"/>
    <property type="match status" value="1"/>
</dbReference>
<dbReference type="Gene3D" id="3.10.20.90">
    <property type="entry name" value="Phosphatidylinositol 3-kinase Catalytic Subunit, Chain A, domain 1"/>
    <property type="match status" value="1"/>
</dbReference>
<feature type="transmembrane region" description="Helical" evidence="7">
    <location>
        <begin position="374"/>
        <end position="394"/>
    </location>
</feature>
<evidence type="ECO:0000256" key="4">
    <source>
        <dbReference type="ARBA" id="ARBA00022692"/>
    </source>
</evidence>
<dbReference type="Pfam" id="PF08817">
    <property type="entry name" value="YukD"/>
    <property type="match status" value="1"/>
</dbReference>
<sequence>MSVVLPAAPLPAEPAPDHGSGHGPVAAVPEQLRLCIHVGNYFVDTSVSAHAPLSVVMEGLVPFLVETLRNEGLTIDFDRAAVYSLAAEGATAFPRTTTLADAGVLDGARLILREVHSNEVFRPIIEDSADAMAEFNAAKFASFSAATARTLGLVGLIAGSVLLAVLSIGAWWANSSIVWWLPPTAALTLITVTGAVIAARRGASQISYTLGLAALPLALAAGWVAVPADDGVAGHWTAANICAGIFTVGGVSLIVLWLTGIGVTAHTAVITLSVAGAVAAAVRVYTGFDGRQIAAVAVLVGAVLISCAQALALGLARVRPPSLPPPGEDIDRSELEEAALVVEVFDDPSGVRSVALAESEDAQLERRSRASNKYLTGLFIAAVIITAVGAVAAVHPQTHYFYGEVALAIITTLVLGLRGRSLTDRVQAVTFFLGAFAVAAGLAITVVLGAPNPVVQLSVVAGTALAVLLAALAALRLPGAKVSELTARRTENLEFLLILAGPPLVVWITGTFAALRNLF</sequence>
<evidence type="ECO:0000313" key="10">
    <source>
        <dbReference type="Proteomes" id="UP000192284"/>
    </source>
</evidence>
<feature type="transmembrane region" description="Helical" evidence="7">
    <location>
        <begin position="429"/>
        <end position="448"/>
    </location>
</feature>
<keyword evidence="3" id="KW-1003">Cell membrane</keyword>
<keyword evidence="6 7" id="KW-0472">Membrane</keyword>
<evidence type="ECO:0000256" key="5">
    <source>
        <dbReference type="ARBA" id="ARBA00022989"/>
    </source>
</evidence>
<dbReference type="NCBIfam" id="TIGR03920">
    <property type="entry name" value="T7SS_EccD"/>
    <property type="match status" value="1"/>
</dbReference>
<dbReference type="InterPro" id="IPR044049">
    <property type="entry name" value="EccD_transm"/>
</dbReference>
<dbReference type="EMBL" id="MVHE01000013">
    <property type="protein sequence ID" value="ORA21709.1"/>
    <property type="molecule type" value="Genomic_DNA"/>
</dbReference>